<evidence type="ECO:0000313" key="6">
    <source>
        <dbReference type="Proteomes" id="UP000824540"/>
    </source>
</evidence>
<dbReference type="OrthoDB" id="8917564at2759"/>
<dbReference type="Pfam" id="PF13895">
    <property type="entry name" value="Ig_2"/>
    <property type="match status" value="1"/>
</dbReference>
<dbReference type="SUPFAM" id="SSF48726">
    <property type="entry name" value="Immunoglobulin"/>
    <property type="match status" value="2"/>
</dbReference>
<dbReference type="InterPro" id="IPR050488">
    <property type="entry name" value="Ig_Fc_receptor"/>
</dbReference>
<feature type="domain" description="Ig-like" evidence="4">
    <location>
        <begin position="45"/>
        <end position="127"/>
    </location>
</feature>
<dbReference type="InterPro" id="IPR003599">
    <property type="entry name" value="Ig_sub"/>
</dbReference>
<dbReference type="PANTHER" id="PTHR11481:SF64">
    <property type="entry name" value="FC RECEPTOR-LIKE PROTEIN 4"/>
    <property type="match status" value="1"/>
</dbReference>
<comment type="caution">
    <text evidence="5">The sequence shown here is derived from an EMBL/GenBank/DDBJ whole genome shotgun (WGS) entry which is preliminary data.</text>
</comment>
<dbReference type="EMBL" id="JAFBMS010000011">
    <property type="protein sequence ID" value="KAG9348334.1"/>
    <property type="molecule type" value="Genomic_DNA"/>
</dbReference>
<organism evidence="5 6">
    <name type="scientific">Albula glossodonta</name>
    <name type="common">roundjaw bonefish</name>
    <dbReference type="NCBI Taxonomy" id="121402"/>
    <lineage>
        <taxon>Eukaryota</taxon>
        <taxon>Metazoa</taxon>
        <taxon>Chordata</taxon>
        <taxon>Craniata</taxon>
        <taxon>Vertebrata</taxon>
        <taxon>Euteleostomi</taxon>
        <taxon>Actinopterygii</taxon>
        <taxon>Neopterygii</taxon>
        <taxon>Teleostei</taxon>
        <taxon>Albuliformes</taxon>
        <taxon>Albulidae</taxon>
        <taxon>Albula</taxon>
    </lineage>
</organism>
<evidence type="ECO:0000313" key="5">
    <source>
        <dbReference type="EMBL" id="KAG9348334.1"/>
    </source>
</evidence>
<dbReference type="InterPro" id="IPR007110">
    <property type="entry name" value="Ig-like_dom"/>
</dbReference>
<evidence type="ECO:0000256" key="1">
    <source>
        <dbReference type="ARBA" id="ARBA00022729"/>
    </source>
</evidence>
<accession>A0A8T2P709</accession>
<sequence>MCSSLYVCSLRPYIISMRFFLCFLVISTVAEWAMCQDASDESVRAAMSITKGNRQVFVGESVTLSCSIPGDPTLHWSHLWFKDGVLIRQSSSLINKLTLTPLLPTQSGHYSCQGTLHTGSGPKLTLSSHPLKINVVVGLVVLDVSPQLTFIGGAVTLTCRVRGNPTLNEVVFYKDGHELLTSTKLLPEPVMEVFREGSEVLGQVLHLRCKVALLLQQPELQLIIMYLRDGKRLGVATSKDHMTIPLASPQDFGLYQCKVTVGGVGLTKWSNKVPVDVAPEASTPSMDTTTEQHTSISSDPEDLTQSSGSFNSGDDPVESLFNSTVNPLAESSPDLMDLEPNIWNSTWVPDSWNQTSQNPGPINTTLAE</sequence>
<evidence type="ECO:0000256" key="2">
    <source>
        <dbReference type="ARBA" id="ARBA00023157"/>
    </source>
</evidence>
<dbReference type="InterPro" id="IPR036179">
    <property type="entry name" value="Ig-like_dom_sf"/>
</dbReference>
<keyword evidence="1" id="KW-0732">Signal</keyword>
<dbReference type="Gene3D" id="2.60.40.10">
    <property type="entry name" value="Immunoglobulins"/>
    <property type="match status" value="3"/>
</dbReference>
<dbReference type="GO" id="GO:0004888">
    <property type="term" value="F:transmembrane signaling receptor activity"/>
    <property type="evidence" value="ECO:0007669"/>
    <property type="project" value="TreeGrafter"/>
</dbReference>
<keyword evidence="6" id="KW-1185">Reference proteome</keyword>
<dbReference type="SMART" id="SM00408">
    <property type="entry name" value="IGc2"/>
    <property type="match status" value="2"/>
</dbReference>
<gene>
    <name evidence="5" type="ORF">JZ751_002069</name>
</gene>
<feature type="compositionally biased region" description="Polar residues" evidence="3">
    <location>
        <begin position="282"/>
        <end position="312"/>
    </location>
</feature>
<protein>
    <recommendedName>
        <fullName evidence="4">Ig-like domain-containing protein</fullName>
    </recommendedName>
</protein>
<dbReference type="GO" id="GO:0006955">
    <property type="term" value="P:immune response"/>
    <property type="evidence" value="ECO:0007669"/>
    <property type="project" value="TreeGrafter"/>
</dbReference>
<dbReference type="Proteomes" id="UP000824540">
    <property type="component" value="Unassembled WGS sequence"/>
</dbReference>
<dbReference type="CDD" id="cd00096">
    <property type="entry name" value="Ig"/>
    <property type="match status" value="1"/>
</dbReference>
<proteinExistence type="predicted"/>
<dbReference type="SMART" id="SM00409">
    <property type="entry name" value="IG"/>
    <property type="match status" value="2"/>
</dbReference>
<evidence type="ECO:0000256" key="3">
    <source>
        <dbReference type="SAM" id="MobiDB-lite"/>
    </source>
</evidence>
<feature type="domain" description="Ig-like" evidence="4">
    <location>
        <begin position="187"/>
        <end position="260"/>
    </location>
</feature>
<name>A0A8T2P709_9TELE</name>
<dbReference type="PROSITE" id="PS50835">
    <property type="entry name" value="IG_LIKE"/>
    <property type="match status" value="2"/>
</dbReference>
<dbReference type="GO" id="GO:0007166">
    <property type="term" value="P:cell surface receptor signaling pathway"/>
    <property type="evidence" value="ECO:0007669"/>
    <property type="project" value="TreeGrafter"/>
</dbReference>
<evidence type="ECO:0000259" key="4">
    <source>
        <dbReference type="PROSITE" id="PS50835"/>
    </source>
</evidence>
<dbReference type="PANTHER" id="PTHR11481">
    <property type="entry name" value="IMMUNOGLOBULIN FC RECEPTOR"/>
    <property type="match status" value="1"/>
</dbReference>
<dbReference type="GO" id="GO:0009897">
    <property type="term" value="C:external side of plasma membrane"/>
    <property type="evidence" value="ECO:0007669"/>
    <property type="project" value="TreeGrafter"/>
</dbReference>
<dbReference type="AlphaFoldDB" id="A0A8T2P709"/>
<feature type="region of interest" description="Disordered" evidence="3">
    <location>
        <begin position="348"/>
        <end position="368"/>
    </location>
</feature>
<dbReference type="InterPro" id="IPR013783">
    <property type="entry name" value="Ig-like_fold"/>
</dbReference>
<feature type="region of interest" description="Disordered" evidence="3">
    <location>
        <begin position="277"/>
        <end position="336"/>
    </location>
</feature>
<reference evidence="5" key="1">
    <citation type="thesis" date="2021" institute="BYU ScholarsArchive" country="Provo, UT, USA">
        <title>Applications of and Algorithms for Genome Assembly and Genomic Analyses with an Emphasis on Marine Teleosts.</title>
        <authorList>
            <person name="Pickett B.D."/>
        </authorList>
    </citation>
    <scope>NUCLEOTIDE SEQUENCE</scope>
    <source>
        <strain evidence="5">HI-2016</strain>
    </source>
</reference>
<keyword evidence="2" id="KW-1015">Disulfide bond</keyword>
<dbReference type="InterPro" id="IPR003598">
    <property type="entry name" value="Ig_sub2"/>
</dbReference>